<evidence type="ECO:0000313" key="1">
    <source>
        <dbReference type="EMBL" id="GLC60128.1"/>
    </source>
</evidence>
<gene>
    <name evidence="1" type="primary">PLESTBF000773</name>
    <name evidence="1" type="ORF">PLESTB_001576900</name>
</gene>
<sequence length="203" mass="21418">MSSGPGTLASLLTADDISAWAYKTQAAAPGVKRVWLGSTDVLSPGTPYWSADGQALDYTGGDRLLDSWRLPVISATNTYVTSNATAGFCGYLDVDTATIRRAVCTDMNAFLCMSDAPLNSPVIVHRATVLSAGTPYQYSWVVGSACETGVSVSRSLVNSTTGELVDTTTISQLSMSLTCGNAYKPARTEINQDIVRDNLQDGA</sequence>
<dbReference type="Proteomes" id="UP001165080">
    <property type="component" value="Unassembled WGS sequence"/>
</dbReference>
<dbReference type="InterPro" id="IPR016187">
    <property type="entry name" value="CTDL_fold"/>
</dbReference>
<reference evidence="1 2" key="1">
    <citation type="journal article" date="2023" name="Commun. Biol.">
        <title>Reorganization of the ancestral sex-determining regions during the evolution of trioecy in Pleodorina starrii.</title>
        <authorList>
            <person name="Takahashi K."/>
            <person name="Suzuki S."/>
            <person name="Kawai-Toyooka H."/>
            <person name="Yamamoto K."/>
            <person name="Hamaji T."/>
            <person name="Ootsuki R."/>
            <person name="Yamaguchi H."/>
            <person name="Kawachi M."/>
            <person name="Higashiyama T."/>
            <person name="Nozaki H."/>
        </authorList>
    </citation>
    <scope>NUCLEOTIDE SEQUENCE [LARGE SCALE GENOMIC DNA]</scope>
    <source>
        <strain evidence="1 2">NIES-4479</strain>
    </source>
</reference>
<comment type="caution">
    <text evidence="1">The sequence shown here is derived from an EMBL/GenBank/DDBJ whole genome shotgun (WGS) entry which is preliminary data.</text>
</comment>
<protein>
    <submittedName>
        <fullName evidence="1">Uncharacterized protein</fullName>
    </submittedName>
</protein>
<dbReference type="EMBL" id="BRXU01000032">
    <property type="protein sequence ID" value="GLC60128.1"/>
    <property type="molecule type" value="Genomic_DNA"/>
</dbReference>
<organism evidence="1 2">
    <name type="scientific">Pleodorina starrii</name>
    <dbReference type="NCBI Taxonomy" id="330485"/>
    <lineage>
        <taxon>Eukaryota</taxon>
        <taxon>Viridiplantae</taxon>
        <taxon>Chlorophyta</taxon>
        <taxon>core chlorophytes</taxon>
        <taxon>Chlorophyceae</taxon>
        <taxon>CS clade</taxon>
        <taxon>Chlamydomonadales</taxon>
        <taxon>Volvocaceae</taxon>
        <taxon>Pleodorina</taxon>
    </lineage>
</organism>
<keyword evidence="2" id="KW-1185">Reference proteome</keyword>
<dbReference type="AlphaFoldDB" id="A0A9W6BXP0"/>
<accession>A0A9W6BXP0</accession>
<evidence type="ECO:0000313" key="2">
    <source>
        <dbReference type="Proteomes" id="UP001165080"/>
    </source>
</evidence>
<name>A0A9W6BXP0_9CHLO</name>
<dbReference type="SUPFAM" id="SSF56436">
    <property type="entry name" value="C-type lectin-like"/>
    <property type="match status" value="1"/>
</dbReference>
<proteinExistence type="predicted"/>